<dbReference type="InterPro" id="IPR013320">
    <property type="entry name" value="ConA-like_dom_sf"/>
</dbReference>
<dbReference type="Proteomes" id="UP001467690">
    <property type="component" value="Unassembled WGS sequence"/>
</dbReference>
<dbReference type="Pfam" id="PF13385">
    <property type="entry name" value="Laminin_G_3"/>
    <property type="match status" value="1"/>
</dbReference>
<keyword evidence="3" id="KW-1185">Reference proteome</keyword>
<gene>
    <name evidence="2" type="ORF">ABS311_17540</name>
</gene>
<comment type="caution">
    <text evidence="2">The sequence shown here is derived from an EMBL/GenBank/DDBJ whole genome shotgun (WGS) entry which is preliminary data.</text>
</comment>
<accession>A0ABV1RL68</accession>
<name>A0ABV1RL68_9ALTE</name>
<evidence type="ECO:0000256" key="1">
    <source>
        <dbReference type="SAM" id="MobiDB-lite"/>
    </source>
</evidence>
<dbReference type="SUPFAM" id="SSF49899">
    <property type="entry name" value="Concanavalin A-like lectins/glucanases"/>
    <property type="match status" value="1"/>
</dbReference>
<evidence type="ECO:0000313" key="3">
    <source>
        <dbReference type="Proteomes" id="UP001467690"/>
    </source>
</evidence>
<reference evidence="2 3" key="1">
    <citation type="submission" date="2024-06" db="EMBL/GenBank/DDBJ databases">
        <authorList>
            <person name="Chen R.Y."/>
        </authorList>
    </citation>
    <scope>NUCLEOTIDE SEQUENCE [LARGE SCALE GENOMIC DNA]</scope>
    <source>
        <strain evidence="2 3">D2</strain>
    </source>
</reference>
<evidence type="ECO:0000313" key="2">
    <source>
        <dbReference type="EMBL" id="MER2493686.1"/>
    </source>
</evidence>
<feature type="region of interest" description="Disordered" evidence="1">
    <location>
        <begin position="31"/>
        <end position="52"/>
    </location>
</feature>
<protein>
    <submittedName>
        <fullName evidence="2">LamG domain-containing protein</fullName>
    </submittedName>
</protein>
<organism evidence="2 3">
    <name type="scientific">Catenovulum sediminis</name>
    <dbReference type="NCBI Taxonomy" id="1740262"/>
    <lineage>
        <taxon>Bacteria</taxon>
        <taxon>Pseudomonadati</taxon>
        <taxon>Pseudomonadota</taxon>
        <taxon>Gammaproteobacteria</taxon>
        <taxon>Alteromonadales</taxon>
        <taxon>Alteromonadaceae</taxon>
        <taxon>Catenovulum</taxon>
    </lineage>
</organism>
<sequence length="829" mass="90955">MIFNTLSQTVKHRSLWLIFAALILSGCGGSEVESKPPQQQDNDTGYKGPPPQTQDVQDFKLALWDNISGEDRCGACHTPDIQAPYFANRDDINLAFTATGPLVNLAEPNKSRLVEKVASGHNCWLSSAQACGETMTQWIKIWSDDRVEQSNTLELIAPELKTVGSSKSFPPDNTLFAEHIYPLTRQYCATCHNESATLAQSPFFASPDAQRAYDSAKKVINLDEPALSRLVIRLGQEFHNCWDDCQQNANTMQQAIANFSDALQVEQLSPDTLASKALNLTDGLVAASEGRFESNLIAFYQFKTGSGNVAFDTSGVAPAANLNFSGDVEWLGGWGIQLNGGRAQASTVTSKKLHDLLTLTGEFTIESWLVPGNVVQQGPARIISYSAGDQDRNFTLGQTQYNYDFLLRTQDSDNNGQPALSTPDADEVLQASQQHLVMRFDPVNGRQIYVNGELIDNDQDDERLSPLANWDDSYALMLGNEASGNHPWQGSIRLLAIYNRALSDEQILQNYDAGVGERFLLLFSIADLIDLEATYIVFEVSQFDNYSYLFGVPKIVNLNGASLPQALTIKGLRIGINGKESLVGQTFSHLNVELASGQALDQMYALSPLGSVIAIEKGAMQDEFFLTFEQIGEKQFVRSENSVPIVDEVGGEQKSAQIGLRNFAEINASMSTLTQVPSHQTQVATVYNRVKRQLPSLENIDTFISAQQMAITQLAIAYCDAALDDEDIKNSWLPDVDFSQSPEVAYSDELKDNLITPLLARFLPLEAQIQPDKSTVKTELSDLIDRLSACGRNTSESNNEISQCDAQRTATIAKASCTSVLASAVVLLQ</sequence>
<dbReference type="RefSeq" id="WP_143869621.1">
    <property type="nucleotide sequence ID" value="NZ_CP041660.1"/>
</dbReference>
<dbReference type="EMBL" id="JBELOE010000265">
    <property type="protein sequence ID" value="MER2493686.1"/>
    <property type="molecule type" value="Genomic_DNA"/>
</dbReference>
<dbReference type="Gene3D" id="2.60.120.200">
    <property type="match status" value="1"/>
</dbReference>
<proteinExistence type="predicted"/>